<evidence type="ECO:0000313" key="3">
    <source>
        <dbReference type="Proteomes" id="UP001222325"/>
    </source>
</evidence>
<keyword evidence="1" id="KW-0175">Coiled coil</keyword>
<dbReference type="SUPFAM" id="SSF58100">
    <property type="entry name" value="Bacterial hemolysins"/>
    <property type="match status" value="1"/>
</dbReference>
<dbReference type="EMBL" id="JARJCN010000008">
    <property type="protein sequence ID" value="KAJ7098501.1"/>
    <property type="molecule type" value="Genomic_DNA"/>
</dbReference>
<proteinExistence type="predicted"/>
<dbReference type="Gene3D" id="1.20.1170.10">
    <property type="match status" value="1"/>
</dbReference>
<dbReference type="AlphaFoldDB" id="A0AAD6UH11"/>
<name>A0AAD6UH11_9AGAR</name>
<dbReference type="Proteomes" id="UP001222325">
    <property type="component" value="Unassembled WGS sequence"/>
</dbReference>
<comment type="caution">
    <text evidence="2">The sequence shown here is derived from an EMBL/GenBank/DDBJ whole genome shotgun (WGS) entry which is preliminary data.</text>
</comment>
<evidence type="ECO:0000256" key="1">
    <source>
        <dbReference type="SAM" id="Coils"/>
    </source>
</evidence>
<reference evidence="2" key="1">
    <citation type="submission" date="2023-03" db="EMBL/GenBank/DDBJ databases">
        <title>Massive genome expansion in bonnet fungi (Mycena s.s.) driven by repeated elements and novel gene families across ecological guilds.</title>
        <authorList>
            <consortium name="Lawrence Berkeley National Laboratory"/>
            <person name="Harder C.B."/>
            <person name="Miyauchi S."/>
            <person name="Viragh M."/>
            <person name="Kuo A."/>
            <person name="Thoen E."/>
            <person name="Andreopoulos B."/>
            <person name="Lu D."/>
            <person name="Skrede I."/>
            <person name="Drula E."/>
            <person name="Henrissat B."/>
            <person name="Morin E."/>
            <person name="Kohler A."/>
            <person name="Barry K."/>
            <person name="LaButti K."/>
            <person name="Morin E."/>
            <person name="Salamov A."/>
            <person name="Lipzen A."/>
            <person name="Mereny Z."/>
            <person name="Hegedus B."/>
            <person name="Baldrian P."/>
            <person name="Stursova M."/>
            <person name="Weitz H."/>
            <person name="Taylor A."/>
            <person name="Grigoriev I.V."/>
            <person name="Nagy L.G."/>
            <person name="Martin F."/>
            <person name="Kauserud H."/>
        </authorList>
    </citation>
    <scope>NUCLEOTIDE SEQUENCE</scope>
    <source>
        <strain evidence="2">CBHHK173m</strain>
    </source>
</reference>
<accession>A0AAD6UH11</accession>
<evidence type="ECO:0000313" key="2">
    <source>
        <dbReference type="EMBL" id="KAJ7098501.1"/>
    </source>
</evidence>
<evidence type="ECO:0008006" key="4">
    <source>
        <dbReference type="Google" id="ProtNLM"/>
    </source>
</evidence>
<gene>
    <name evidence="2" type="ORF">B0H15DRAFT_579947</name>
</gene>
<feature type="coiled-coil region" evidence="1">
    <location>
        <begin position="187"/>
        <end position="221"/>
    </location>
</feature>
<dbReference type="CDD" id="cd22656">
    <property type="entry name" value="ClyA_Cry6Aa-like"/>
    <property type="match status" value="1"/>
</dbReference>
<protein>
    <recommendedName>
        <fullName evidence="4">Haemolytic enterotoxin (HBL)</fullName>
    </recommendedName>
</protein>
<organism evidence="2 3">
    <name type="scientific">Mycena belliarum</name>
    <dbReference type="NCBI Taxonomy" id="1033014"/>
    <lineage>
        <taxon>Eukaryota</taxon>
        <taxon>Fungi</taxon>
        <taxon>Dikarya</taxon>
        <taxon>Basidiomycota</taxon>
        <taxon>Agaricomycotina</taxon>
        <taxon>Agaricomycetes</taxon>
        <taxon>Agaricomycetidae</taxon>
        <taxon>Agaricales</taxon>
        <taxon>Marasmiineae</taxon>
        <taxon>Mycenaceae</taxon>
        <taxon>Mycena</taxon>
    </lineage>
</organism>
<sequence>MSFPTPDLAPNGLVNTKGDYILHNPDIFNLLTRLWTGILLPQNAEDYRAHTGISIGTYNKYKTLLEPLIADHKVIASHCTHYKETTFMNIVGLADEVRNYAHLASGGGNLAASYYHVIFDTIGKLAACTSADPPNKAATLKAGIAAGVDAMITKIDVFNSAAAGVKSDLDTFAGQCEEDASKLEAHISSITEVVDTVESDIEDLQKQIKQDMRDLSDAGVELAHDQTIFYTAAAFGWITEIGTSVLAAALPEAAPVADAAGHVASEITDTITTEYGDKVKALSKSIEDLQAKLRSEDQKLQEEVAIVAQLSNAKLDIDASAPLVKRVADSIVAIIGAWNTIKGELVALKSTADKDIGSLAAAYTPAVTESVIKQWDNLETAVEAYRLGAYVSALPTITTLDEYSEALAAKVGASQV</sequence>
<keyword evidence="3" id="KW-1185">Reference proteome</keyword>
<feature type="coiled-coil region" evidence="1">
    <location>
        <begin position="279"/>
        <end position="306"/>
    </location>
</feature>